<dbReference type="PANTHER" id="PTHR42837:SF2">
    <property type="entry name" value="MEMBRANE METALLOPROTEASE ARASP2, CHLOROPLASTIC-RELATED"/>
    <property type="match status" value="1"/>
</dbReference>
<reference evidence="13 14" key="1">
    <citation type="submission" date="2015-11" db="EMBL/GenBank/DDBJ databases">
        <title>Genomic analysis of 38 Legionella species identifies large and diverse effector repertoires.</title>
        <authorList>
            <person name="Burstein D."/>
            <person name="Amaro F."/>
            <person name="Zusman T."/>
            <person name="Lifshitz Z."/>
            <person name="Cohen O."/>
            <person name="Gilbert J.A."/>
            <person name="Pupko T."/>
            <person name="Shuman H.A."/>
            <person name="Segal G."/>
        </authorList>
    </citation>
    <scope>NUCLEOTIDE SEQUENCE [LARGE SCALE GENOMIC DNA]</scope>
    <source>
        <strain evidence="13 14">ATCC 49505</strain>
    </source>
</reference>
<evidence type="ECO:0000256" key="3">
    <source>
        <dbReference type="ARBA" id="ARBA00007931"/>
    </source>
</evidence>
<dbReference type="Proteomes" id="UP000054997">
    <property type="component" value="Unassembled WGS sequence"/>
</dbReference>
<dbReference type="PATRIC" id="fig|45068.5.peg.92"/>
<feature type="transmembrane region" description="Helical" evidence="11">
    <location>
        <begin position="328"/>
        <end position="351"/>
    </location>
</feature>
<keyword evidence="7" id="KW-0862">Zinc</keyword>
<dbReference type="InterPro" id="IPR008915">
    <property type="entry name" value="Peptidase_M50"/>
</dbReference>
<dbReference type="InterPro" id="IPR004387">
    <property type="entry name" value="Pept_M50_Zn"/>
</dbReference>
<comment type="subcellular location">
    <subcellularLocation>
        <location evidence="2">Membrane</location>
        <topology evidence="2">Multi-pass membrane protein</topology>
    </subcellularLocation>
</comment>
<evidence type="ECO:0000256" key="6">
    <source>
        <dbReference type="ARBA" id="ARBA00022801"/>
    </source>
</evidence>
<name>A0A0W0VT35_9GAMM</name>
<comment type="similarity">
    <text evidence="3">Belongs to the peptidase M50B family.</text>
</comment>
<feature type="domain" description="Peptidase M50" evidence="12">
    <location>
        <begin position="10"/>
        <end position="344"/>
    </location>
</feature>
<protein>
    <submittedName>
        <fullName evidence="13">Membrane associated zinc metalloprotease</fullName>
    </submittedName>
</protein>
<evidence type="ECO:0000256" key="9">
    <source>
        <dbReference type="ARBA" id="ARBA00023049"/>
    </source>
</evidence>
<dbReference type="Gene3D" id="2.30.42.10">
    <property type="match status" value="1"/>
</dbReference>
<dbReference type="CDD" id="cd06163">
    <property type="entry name" value="S2P-M50_PDZ_RseP-like"/>
    <property type="match status" value="1"/>
</dbReference>
<evidence type="ECO:0000256" key="1">
    <source>
        <dbReference type="ARBA" id="ARBA00001947"/>
    </source>
</evidence>
<comment type="cofactor">
    <cofactor evidence="1">
        <name>Zn(2+)</name>
        <dbReference type="ChEBI" id="CHEBI:29105"/>
    </cofactor>
</comment>
<feature type="transmembrane region" description="Helical" evidence="11">
    <location>
        <begin position="93"/>
        <end position="121"/>
    </location>
</feature>
<gene>
    <name evidence="13" type="ORF">Llon_0087</name>
</gene>
<dbReference type="GO" id="GO:0004222">
    <property type="term" value="F:metalloendopeptidase activity"/>
    <property type="evidence" value="ECO:0007669"/>
    <property type="project" value="InterPro"/>
</dbReference>
<evidence type="ECO:0000256" key="4">
    <source>
        <dbReference type="ARBA" id="ARBA00022670"/>
    </source>
</evidence>
<keyword evidence="4 13" id="KW-0645">Protease</keyword>
<dbReference type="EMBL" id="LNYK01000001">
    <property type="protein sequence ID" value="KTD23202.1"/>
    <property type="molecule type" value="Genomic_DNA"/>
</dbReference>
<proteinExistence type="inferred from homology"/>
<sequence>MTVVYAVLAIIISLLAVVGLHEAGHAIAARIFAVKIKRIAIGFGKPLLKKTSRRGIEWVWGLWPLGGYVLLLNSRHHAVEPKNKRFCFDKKHVWQRIIILSAGALVNILVAWFAFLFIYLIGYKTILPVSAYVRPNSIAAQAGMQQKDRFISIAGQPAESWRQVAMAFIMNLGEKDVLVEIMDPAGKKRTAYFDLTRWEYNRKNNTLFKLIGVKPDTDKKYHLKISGLPVWQAARKAFEKLYELIAFYLVLLKQLAAGVLPISVLLGPLGLFTEMIASFTQGLRMFLYFIGNLSLAVAVINLLPIPGLDGGSIFYAMIEKIRGRPMSIAMEILLHRLAIILFFVFLVQLLMNDMQRYLQ</sequence>
<dbReference type="STRING" id="45068.Llon_0087"/>
<feature type="transmembrane region" description="Helical" evidence="11">
    <location>
        <begin position="6"/>
        <end position="34"/>
    </location>
</feature>
<evidence type="ECO:0000256" key="11">
    <source>
        <dbReference type="SAM" id="Phobius"/>
    </source>
</evidence>
<evidence type="ECO:0000256" key="7">
    <source>
        <dbReference type="ARBA" id="ARBA00022833"/>
    </source>
</evidence>
<dbReference type="GO" id="GO:0016020">
    <property type="term" value="C:membrane"/>
    <property type="evidence" value="ECO:0007669"/>
    <property type="project" value="UniProtKB-SubCell"/>
</dbReference>
<dbReference type="Pfam" id="PF02163">
    <property type="entry name" value="Peptidase_M50"/>
    <property type="match status" value="1"/>
</dbReference>
<evidence type="ECO:0000256" key="8">
    <source>
        <dbReference type="ARBA" id="ARBA00022989"/>
    </source>
</evidence>
<comment type="caution">
    <text evidence="13">The sequence shown here is derived from an EMBL/GenBank/DDBJ whole genome shotgun (WGS) entry which is preliminary data.</text>
</comment>
<keyword evidence="6" id="KW-0378">Hydrolase</keyword>
<feature type="transmembrane region" description="Helical" evidence="11">
    <location>
        <begin position="286"/>
        <end position="308"/>
    </location>
</feature>
<keyword evidence="9 13" id="KW-0482">Metalloprotease</keyword>
<evidence type="ECO:0000256" key="10">
    <source>
        <dbReference type="ARBA" id="ARBA00023136"/>
    </source>
</evidence>
<organism evidence="13 14">
    <name type="scientific">Legionella londiniensis</name>
    <dbReference type="NCBI Taxonomy" id="45068"/>
    <lineage>
        <taxon>Bacteria</taxon>
        <taxon>Pseudomonadati</taxon>
        <taxon>Pseudomonadota</taxon>
        <taxon>Gammaproteobacteria</taxon>
        <taxon>Legionellales</taxon>
        <taxon>Legionellaceae</taxon>
        <taxon>Legionella</taxon>
    </lineage>
</organism>
<evidence type="ECO:0000313" key="14">
    <source>
        <dbReference type="Proteomes" id="UP000054997"/>
    </source>
</evidence>
<dbReference type="PANTHER" id="PTHR42837">
    <property type="entry name" value="REGULATOR OF SIGMA-E PROTEASE RSEP"/>
    <property type="match status" value="1"/>
</dbReference>
<dbReference type="OrthoDB" id="9782003at2"/>
<dbReference type="InterPro" id="IPR036034">
    <property type="entry name" value="PDZ_sf"/>
</dbReference>
<accession>A0A0W0VT35</accession>
<keyword evidence="8 11" id="KW-1133">Transmembrane helix</keyword>
<keyword evidence="14" id="KW-1185">Reference proteome</keyword>
<evidence type="ECO:0000259" key="12">
    <source>
        <dbReference type="Pfam" id="PF02163"/>
    </source>
</evidence>
<evidence type="ECO:0000256" key="2">
    <source>
        <dbReference type="ARBA" id="ARBA00004141"/>
    </source>
</evidence>
<evidence type="ECO:0000256" key="5">
    <source>
        <dbReference type="ARBA" id="ARBA00022692"/>
    </source>
</evidence>
<dbReference type="AlphaFoldDB" id="A0A0W0VT35"/>
<keyword evidence="5 11" id="KW-0812">Transmembrane</keyword>
<dbReference type="GO" id="GO:0006508">
    <property type="term" value="P:proteolysis"/>
    <property type="evidence" value="ECO:0007669"/>
    <property type="project" value="UniProtKB-KW"/>
</dbReference>
<dbReference type="RefSeq" id="WP_058528107.1">
    <property type="nucleotide sequence ID" value="NZ_CAAAHZ010000005.1"/>
</dbReference>
<evidence type="ECO:0000313" key="13">
    <source>
        <dbReference type="EMBL" id="KTD23202.1"/>
    </source>
</evidence>
<keyword evidence="10 11" id="KW-0472">Membrane</keyword>
<dbReference type="SUPFAM" id="SSF50156">
    <property type="entry name" value="PDZ domain-like"/>
    <property type="match status" value="1"/>
</dbReference>